<keyword evidence="2" id="KW-1185">Reference proteome</keyword>
<dbReference type="Proteomes" id="UP000789920">
    <property type="component" value="Unassembled WGS sequence"/>
</dbReference>
<accession>A0ACA9R022</accession>
<proteinExistence type="predicted"/>
<protein>
    <submittedName>
        <fullName evidence="1">13646_t:CDS:1</fullName>
    </submittedName>
</protein>
<sequence>ITPSITEPQCHHDATISPYYKEKVYHIEAHKIYLTESKDIRFDDIQTRFNELTKQTEKLHSDARKFRDGISNMLNHQANFADLLVELYEPITPGGASEGAVTRRAKTPTQTMKAAEEYAKLMSK</sequence>
<feature type="non-terminal residue" evidence="1">
    <location>
        <position position="1"/>
    </location>
</feature>
<evidence type="ECO:0000313" key="2">
    <source>
        <dbReference type="Proteomes" id="UP000789920"/>
    </source>
</evidence>
<organism evidence="1 2">
    <name type="scientific">Racocetra persica</name>
    <dbReference type="NCBI Taxonomy" id="160502"/>
    <lineage>
        <taxon>Eukaryota</taxon>
        <taxon>Fungi</taxon>
        <taxon>Fungi incertae sedis</taxon>
        <taxon>Mucoromycota</taxon>
        <taxon>Glomeromycotina</taxon>
        <taxon>Glomeromycetes</taxon>
        <taxon>Diversisporales</taxon>
        <taxon>Gigasporaceae</taxon>
        <taxon>Racocetra</taxon>
    </lineage>
</organism>
<gene>
    <name evidence="1" type="ORF">RPERSI_LOCUS16443</name>
</gene>
<evidence type="ECO:0000313" key="1">
    <source>
        <dbReference type="EMBL" id="CAG8771339.1"/>
    </source>
</evidence>
<feature type="non-terminal residue" evidence="1">
    <location>
        <position position="124"/>
    </location>
</feature>
<dbReference type="EMBL" id="CAJVQC010040673">
    <property type="protein sequence ID" value="CAG8771339.1"/>
    <property type="molecule type" value="Genomic_DNA"/>
</dbReference>
<comment type="caution">
    <text evidence="1">The sequence shown here is derived from an EMBL/GenBank/DDBJ whole genome shotgun (WGS) entry which is preliminary data.</text>
</comment>
<name>A0ACA9R022_9GLOM</name>
<reference evidence="1" key="1">
    <citation type="submission" date="2021-06" db="EMBL/GenBank/DDBJ databases">
        <authorList>
            <person name="Kallberg Y."/>
            <person name="Tangrot J."/>
            <person name="Rosling A."/>
        </authorList>
    </citation>
    <scope>NUCLEOTIDE SEQUENCE</scope>
    <source>
        <strain evidence="1">MA461A</strain>
    </source>
</reference>